<gene>
    <name evidence="5" type="ORF">BCV69DRAFT_249577</name>
</gene>
<dbReference type="OrthoDB" id="206565at2759"/>
<evidence type="ECO:0000256" key="3">
    <source>
        <dbReference type="ARBA" id="ARBA00023172"/>
    </source>
</evidence>
<dbReference type="SUPFAM" id="SSF54768">
    <property type="entry name" value="dsRNA-binding domain-like"/>
    <property type="match status" value="1"/>
</dbReference>
<reference evidence="5 6" key="1">
    <citation type="journal article" date="2018" name="Mol. Biol. Evol.">
        <title>Broad Genomic Sampling Reveals a Smut Pathogenic Ancestry of the Fungal Clade Ustilaginomycotina.</title>
        <authorList>
            <person name="Kijpornyongpan T."/>
            <person name="Mondo S.J."/>
            <person name="Barry K."/>
            <person name="Sandor L."/>
            <person name="Lee J."/>
            <person name="Lipzen A."/>
            <person name="Pangilinan J."/>
            <person name="LaButti K."/>
            <person name="Hainaut M."/>
            <person name="Henrissat B."/>
            <person name="Grigoriev I.V."/>
            <person name="Spatafora J.W."/>
            <person name="Aime M.C."/>
        </authorList>
    </citation>
    <scope>NUCLEOTIDE SEQUENCE [LARGE SCALE GENOMIC DNA]</scope>
    <source>
        <strain evidence="5 6">MCA 4718</strain>
    </source>
</reference>
<comment type="similarity">
    <text evidence="1">Belongs to the RAD52 family.</text>
</comment>
<dbReference type="GO" id="GO:0005634">
    <property type="term" value="C:nucleus"/>
    <property type="evidence" value="ECO:0007669"/>
    <property type="project" value="TreeGrafter"/>
</dbReference>
<protein>
    <submittedName>
        <fullName evidence="5">Rad52/22 double-strand break repair protein</fullName>
    </submittedName>
</protein>
<evidence type="ECO:0000256" key="4">
    <source>
        <dbReference type="ARBA" id="ARBA00023204"/>
    </source>
</evidence>
<dbReference type="AlphaFoldDB" id="A0A316U5N6"/>
<keyword evidence="6" id="KW-1185">Reference proteome</keyword>
<keyword evidence="3" id="KW-0233">DNA recombination</keyword>
<keyword evidence="2" id="KW-0227">DNA damage</keyword>
<dbReference type="Pfam" id="PF04098">
    <property type="entry name" value="Rad52_Rad22"/>
    <property type="match status" value="1"/>
</dbReference>
<organism evidence="5 6">
    <name type="scientific">Pseudomicrostroma glucosiphilum</name>
    <dbReference type="NCBI Taxonomy" id="1684307"/>
    <lineage>
        <taxon>Eukaryota</taxon>
        <taxon>Fungi</taxon>
        <taxon>Dikarya</taxon>
        <taxon>Basidiomycota</taxon>
        <taxon>Ustilaginomycotina</taxon>
        <taxon>Exobasidiomycetes</taxon>
        <taxon>Microstromatales</taxon>
        <taxon>Microstromatales incertae sedis</taxon>
        <taxon>Pseudomicrostroma</taxon>
    </lineage>
</organism>
<sequence length="143" mass="15709">MQAKLNQRLGPEYVSSRAGPGGGPKLHYLEGWKAIDLANDVFGFNGWSTNLVRLDTDFIDISPDGSRCNVGVSAIMRVTLRDGTFHEDIGYGHIENAKGKAAALEKAKKEAVTDALKRSLRTFGRLVGNCMYDKKYLEAVSKM</sequence>
<dbReference type="GO" id="GO:0045002">
    <property type="term" value="P:double-strand break repair via single-strand annealing"/>
    <property type="evidence" value="ECO:0007669"/>
    <property type="project" value="TreeGrafter"/>
</dbReference>
<dbReference type="InterPro" id="IPR041247">
    <property type="entry name" value="Rad52_fam"/>
</dbReference>
<dbReference type="Gene3D" id="3.30.390.80">
    <property type="entry name" value="DNA repair protein Rad52/59/22"/>
    <property type="match status" value="1"/>
</dbReference>
<dbReference type="GO" id="GO:0000724">
    <property type="term" value="P:double-strand break repair via homologous recombination"/>
    <property type="evidence" value="ECO:0007669"/>
    <property type="project" value="TreeGrafter"/>
</dbReference>
<dbReference type="PANTHER" id="PTHR12132:SF1">
    <property type="entry name" value="DNA REPAIR PROTEIN RAD52 HOMOLOG"/>
    <property type="match status" value="1"/>
</dbReference>
<dbReference type="GO" id="GO:0003697">
    <property type="term" value="F:single-stranded DNA binding"/>
    <property type="evidence" value="ECO:0007669"/>
    <property type="project" value="UniProtKB-ARBA"/>
</dbReference>
<dbReference type="GO" id="GO:0006312">
    <property type="term" value="P:mitotic recombination"/>
    <property type="evidence" value="ECO:0007669"/>
    <property type="project" value="TreeGrafter"/>
</dbReference>
<proteinExistence type="inferred from homology"/>
<dbReference type="GeneID" id="37012079"/>
<evidence type="ECO:0000256" key="2">
    <source>
        <dbReference type="ARBA" id="ARBA00022763"/>
    </source>
</evidence>
<feature type="non-terminal residue" evidence="5">
    <location>
        <position position="143"/>
    </location>
</feature>
<keyword evidence="4" id="KW-0234">DNA repair</keyword>
<evidence type="ECO:0000256" key="1">
    <source>
        <dbReference type="ARBA" id="ARBA00006638"/>
    </source>
</evidence>
<accession>A0A316U5N6</accession>
<dbReference type="Proteomes" id="UP000245942">
    <property type="component" value="Unassembled WGS sequence"/>
</dbReference>
<dbReference type="PANTHER" id="PTHR12132">
    <property type="entry name" value="DNA REPAIR AND RECOMBINATION PROTEIN RAD52, RAD59"/>
    <property type="match status" value="1"/>
</dbReference>
<dbReference type="InterPro" id="IPR007232">
    <property type="entry name" value="Rad52_Rad59_Rad22"/>
</dbReference>
<dbReference type="STRING" id="1684307.A0A316U5N6"/>
<evidence type="ECO:0000313" key="6">
    <source>
        <dbReference type="Proteomes" id="UP000245942"/>
    </source>
</evidence>
<dbReference type="EMBL" id="KZ819328">
    <property type="protein sequence ID" value="PWN20510.1"/>
    <property type="molecule type" value="Genomic_DNA"/>
</dbReference>
<name>A0A316U5N6_9BASI</name>
<dbReference type="RefSeq" id="XP_025347670.1">
    <property type="nucleotide sequence ID" value="XM_025490345.1"/>
</dbReference>
<evidence type="ECO:0000313" key="5">
    <source>
        <dbReference type="EMBL" id="PWN20510.1"/>
    </source>
</evidence>
<dbReference type="FunFam" id="3.30.390.80:FF:000001">
    <property type="entry name" value="DNA repair protein RAD52 homolog"/>
    <property type="match status" value="1"/>
</dbReference>
<dbReference type="InterPro" id="IPR042525">
    <property type="entry name" value="Rad52_Rad59_Rad22_sf"/>
</dbReference>